<accession>A0ACC1R9B6</accession>
<comment type="caution">
    <text evidence="1">The sequence shown here is derived from an EMBL/GenBank/DDBJ whole genome shotgun (WGS) entry which is preliminary data.</text>
</comment>
<dbReference type="Proteomes" id="UP001148737">
    <property type="component" value="Unassembled WGS sequence"/>
</dbReference>
<protein>
    <submittedName>
        <fullName evidence="1">Uncharacterized protein</fullName>
    </submittedName>
</protein>
<proteinExistence type="predicted"/>
<evidence type="ECO:0000313" key="1">
    <source>
        <dbReference type="EMBL" id="KAJ3499678.1"/>
    </source>
</evidence>
<gene>
    <name evidence="1" type="ORF">NLG97_g141</name>
</gene>
<name>A0ACC1R9B6_9HYPO</name>
<reference evidence="1" key="1">
    <citation type="submission" date="2022-07" db="EMBL/GenBank/DDBJ databases">
        <title>Genome Sequence of Lecanicillium saksenae.</title>
        <authorList>
            <person name="Buettner E."/>
        </authorList>
    </citation>
    <scope>NUCLEOTIDE SEQUENCE</scope>
    <source>
        <strain evidence="1">VT-O1</strain>
    </source>
</reference>
<organism evidence="1 2">
    <name type="scientific">Lecanicillium saksenae</name>
    <dbReference type="NCBI Taxonomy" id="468837"/>
    <lineage>
        <taxon>Eukaryota</taxon>
        <taxon>Fungi</taxon>
        <taxon>Dikarya</taxon>
        <taxon>Ascomycota</taxon>
        <taxon>Pezizomycotina</taxon>
        <taxon>Sordariomycetes</taxon>
        <taxon>Hypocreomycetidae</taxon>
        <taxon>Hypocreales</taxon>
        <taxon>Cordycipitaceae</taxon>
        <taxon>Lecanicillium</taxon>
    </lineage>
</organism>
<keyword evidence="2" id="KW-1185">Reference proteome</keyword>
<evidence type="ECO:0000313" key="2">
    <source>
        <dbReference type="Proteomes" id="UP001148737"/>
    </source>
</evidence>
<sequence length="263" mass="28975">MHSKFFALAAAFVAAHSAAVPEPSSTISSGHGLPPGFVAAKGGALDLPPPRPTGKADLADAAAYWADIMTITYANRDIDDIHLVHRLGDKSPAALQPMDEDARIRVGDEQVVRYPGQFHGATFVNLARFIMTEQDETVVEMSFQNQNRGFPVGDVDVSYVNGFSRPVSCVCKENNITAGCSTYLWNYNTCPNDNWQGSCRNDKRWEKDATSPLEFFSPCHFHGGAFTYPRDDANTLNQRCPSEDYWCCIGASDECTRLNNNPR</sequence>
<dbReference type="EMBL" id="JANAKD010000004">
    <property type="protein sequence ID" value="KAJ3499678.1"/>
    <property type="molecule type" value="Genomic_DNA"/>
</dbReference>